<dbReference type="SMART" id="SM00873">
    <property type="entry name" value="B3_4"/>
    <property type="match status" value="1"/>
</dbReference>
<dbReference type="Gene3D" id="2.40.50.140">
    <property type="entry name" value="Nucleic acid-binding proteins"/>
    <property type="match status" value="1"/>
</dbReference>
<dbReference type="PROSITE" id="PS50886">
    <property type="entry name" value="TRBD"/>
    <property type="match status" value="1"/>
</dbReference>
<keyword evidence="9 15" id="KW-0067">ATP-binding</keyword>
<dbReference type="InterPro" id="IPR005146">
    <property type="entry name" value="B3/B4_tRNA-bd"/>
</dbReference>
<keyword evidence="4 15" id="KW-0963">Cytoplasm</keyword>
<dbReference type="FunFam" id="3.30.70.380:FF:000001">
    <property type="entry name" value="Phenylalanine--tRNA ligase beta subunit"/>
    <property type="match status" value="1"/>
</dbReference>
<dbReference type="PANTHER" id="PTHR10947:SF0">
    <property type="entry name" value="PHENYLALANINE--TRNA LIGASE BETA SUBUNIT"/>
    <property type="match status" value="1"/>
</dbReference>
<accession>A0A8J6TSF7</accession>
<evidence type="ECO:0000256" key="5">
    <source>
        <dbReference type="ARBA" id="ARBA00022555"/>
    </source>
</evidence>
<evidence type="ECO:0000313" key="20">
    <source>
        <dbReference type="EMBL" id="MBC8519543.1"/>
    </source>
</evidence>
<comment type="subcellular location">
    <subcellularLocation>
        <location evidence="1 15">Cytoplasm</location>
    </subcellularLocation>
</comment>
<dbReference type="Gene3D" id="3.50.40.10">
    <property type="entry name" value="Phenylalanyl-trna Synthetase, Chain B, domain 3"/>
    <property type="match status" value="1"/>
</dbReference>
<evidence type="ECO:0000256" key="8">
    <source>
        <dbReference type="ARBA" id="ARBA00022741"/>
    </source>
</evidence>
<evidence type="ECO:0000256" key="13">
    <source>
        <dbReference type="ARBA" id="ARBA00023146"/>
    </source>
</evidence>
<keyword evidence="6 15" id="KW-0436">Ligase</keyword>
<dbReference type="InterPro" id="IPR012340">
    <property type="entry name" value="NA-bd_OB-fold"/>
</dbReference>
<dbReference type="SUPFAM" id="SSF54991">
    <property type="entry name" value="Anticodon-binding domain of PheRS"/>
    <property type="match status" value="1"/>
</dbReference>
<evidence type="ECO:0000256" key="12">
    <source>
        <dbReference type="ARBA" id="ARBA00022917"/>
    </source>
</evidence>
<dbReference type="InterPro" id="IPR005121">
    <property type="entry name" value="Fdx_antiC-bd"/>
</dbReference>
<dbReference type="EC" id="6.1.1.20" evidence="15"/>
<dbReference type="InterPro" id="IPR033714">
    <property type="entry name" value="tRNA_bind_bactPheRS"/>
</dbReference>
<evidence type="ECO:0000256" key="6">
    <source>
        <dbReference type="ARBA" id="ARBA00022598"/>
    </source>
</evidence>
<dbReference type="Pfam" id="PF03483">
    <property type="entry name" value="B3_4"/>
    <property type="match status" value="1"/>
</dbReference>
<dbReference type="AlphaFoldDB" id="A0A8J6TSF7"/>
<comment type="subunit">
    <text evidence="3 15">Tetramer of two alpha and two beta subunits.</text>
</comment>
<dbReference type="GO" id="GO:0009328">
    <property type="term" value="C:phenylalanine-tRNA ligase complex"/>
    <property type="evidence" value="ECO:0007669"/>
    <property type="project" value="TreeGrafter"/>
</dbReference>
<dbReference type="Gene3D" id="3.30.70.380">
    <property type="entry name" value="Ferrodoxin-fold anticodon-binding domain"/>
    <property type="match status" value="1"/>
</dbReference>
<dbReference type="InterPro" id="IPR045864">
    <property type="entry name" value="aa-tRNA-synth_II/BPL/LPL"/>
</dbReference>
<feature type="binding site" evidence="15">
    <location>
        <position position="463"/>
    </location>
    <ligand>
        <name>Mg(2+)</name>
        <dbReference type="ChEBI" id="CHEBI:18420"/>
        <note>shared with alpha subunit</note>
    </ligand>
</feature>
<proteinExistence type="inferred from homology"/>
<dbReference type="Pfam" id="PF03484">
    <property type="entry name" value="B5"/>
    <property type="match status" value="1"/>
</dbReference>
<dbReference type="Pfam" id="PF03147">
    <property type="entry name" value="FDX-ACB"/>
    <property type="match status" value="1"/>
</dbReference>
<evidence type="ECO:0000256" key="2">
    <source>
        <dbReference type="ARBA" id="ARBA00008653"/>
    </source>
</evidence>
<dbReference type="InterPro" id="IPR045060">
    <property type="entry name" value="Phe-tRNA-ligase_IIc_bsu"/>
</dbReference>
<dbReference type="SUPFAM" id="SSF56037">
    <property type="entry name" value="PheT/TilS domain"/>
    <property type="match status" value="1"/>
</dbReference>
<dbReference type="GO" id="GO:0006432">
    <property type="term" value="P:phenylalanyl-tRNA aminoacylation"/>
    <property type="evidence" value="ECO:0007669"/>
    <property type="project" value="UniProtKB-UniRule"/>
</dbReference>
<dbReference type="PROSITE" id="PS51447">
    <property type="entry name" value="FDX_ACB"/>
    <property type="match status" value="1"/>
</dbReference>
<dbReference type="CDD" id="cd02796">
    <property type="entry name" value="tRNA_bind_bactPheRS"/>
    <property type="match status" value="1"/>
</dbReference>
<evidence type="ECO:0000256" key="11">
    <source>
        <dbReference type="ARBA" id="ARBA00022884"/>
    </source>
</evidence>
<evidence type="ECO:0000259" key="18">
    <source>
        <dbReference type="PROSITE" id="PS51447"/>
    </source>
</evidence>
<dbReference type="Pfam" id="PF01588">
    <property type="entry name" value="tRNA_bind"/>
    <property type="match status" value="1"/>
</dbReference>
<dbReference type="PROSITE" id="PS51483">
    <property type="entry name" value="B5"/>
    <property type="match status" value="1"/>
</dbReference>
<feature type="binding site" evidence="15">
    <location>
        <position position="454"/>
    </location>
    <ligand>
        <name>Mg(2+)</name>
        <dbReference type="ChEBI" id="CHEBI:18420"/>
        <note>shared with alpha subunit</note>
    </ligand>
</feature>
<feature type="domain" description="FDX-ACB" evidence="18">
    <location>
        <begin position="699"/>
        <end position="793"/>
    </location>
</feature>
<comment type="cofactor">
    <cofactor evidence="15">
        <name>Mg(2+)</name>
        <dbReference type="ChEBI" id="CHEBI:18420"/>
    </cofactor>
    <text evidence="15">Binds 2 magnesium ions per tetramer.</text>
</comment>
<comment type="caution">
    <text evidence="20">The sequence shown here is derived from an EMBL/GenBank/DDBJ whole genome shotgun (WGS) entry which is preliminary data.</text>
</comment>
<evidence type="ECO:0000256" key="10">
    <source>
        <dbReference type="ARBA" id="ARBA00022842"/>
    </source>
</evidence>
<dbReference type="FunFam" id="3.30.930.10:FF:000022">
    <property type="entry name" value="Phenylalanine--tRNA ligase beta subunit"/>
    <property type="match status" value="1"/>
</dbReference>
<organism evidence="20 21">
    <name type="scientific">Candidatus Thiopontia autotrophica</name>
    <dbReference type="NCBI Taxonomy" id="2841688"/>
    <lineage>
        <taxon>Bacteria</taxon>
        <taxon>Pseudomonadati</taxon>
        <taxon>Pseudomonadota</taxon>
        <taxon>Gammaproteobacteria</taxon>
        <taxon>Candidatus Thiopontia</taxon>
    </lineage>
</organism>
<evidence type="ECO:0000256" key="7">
    <source>
        <dbReference type="ARBA" id="ARBA00022723"/>
    </source>
</evidence>
<keyword evidence="10 15" id="KW-0460">Magnesium</keyword>
<evidence type="ECO:0000256" key="14">
    <source>
        <dbReference type="ARBA" id="ARBA00049255"/>
    </source>
</evidence>
<evidence type="ECO:0000313" key="21">
    <source>
        <dbReference type="Proteomes" id="UP000654401"/>
    </source>
</evidence>
<dbReference type="SMART" id="SM00896">
    <property type="entry name" value="FDX-ACB"/>
    <property type="match status" value="1"/>
</dbReference>
<gene>
    <name evidence="15 20" type="primary">pheT</name>
    <name evidence="20" type="ORF">H8D24_03945</name>
</gene>
<dbReference type="InterPro" id="IPR002547">
    <property type="entry name" value="tRNA-bd_dom"/>
</dbReference>
<feature type="domain" description="B5" evidence="19">
    <location>
        <begin position="401"/>
        <end position="476"/>
    </location>
</feature>
<evidence type="ECO:0000256" key="1">
    <source>
        <dbReference type="ARBA" id="ARBA00004496"/>
    </source>
</evidence>
<dbReference type="FunFam" id="3.30.56.10:FF:000002">
    <property type="entry name" value="Phenylalanine--tRNA ligase beta subunit"/>
    <property type="match status" value="1"/>
</dbReference>
<dbReference type="Pfam" id="PF17759">
    <property type="entry name" value="tRNA_synthFbeta"/>
    <property type="match status" value="1"/>
</dbReference>
<keyword evidence="11 16" id="KW-0694">RNA-binding</keyword>
<dbReference type="EMBL" id="JACNFK010000024">
    <property type="protein sequence ID" value="MBC8519543.1"/>
    <property type="molecule type" value="Genomic_DNA"/>
</dbReference>
<dbReference type="CDD" id="cd00769">
    <property type="entry name" value="PheRS_beta_core"/>
    <property type="match status" value="1"/>
</dbReference>
<dbReference type="InterPro" id="IPR041616">
    <property type="entry name" value="PheRS_beta_core"/>
</dbReference>
<dbReference type="GO" id="GO:0005524">
    <property type="term" value="F:ATP binding"/>
    <property type="evidence" value="ECO:0007669"/>
    <property type="project" value="UniProtKB-UniRule"/>
</dbReference>
<dbReference type="GO" id="GO:0004826">
    <property type="term" value="F:phenylalanine-tRNA ligase activity"/>
    <property type="evidence" value="ECO:0007669"/>
    <property type="project" value="UniProtKB-UniRule"/>
</dbReference>
<evidence type="ECO:0000259" key="19">
    <source>
        <dbReference type="PROSITE" id="PS51483"/>
    </source>
</evidence>
<feature type="binding site" evidence="15">
    <location>
        <position position="464"/>
    </location>
    <ligand>
        <name>Mg(2+)</name>
        <dbReference type="ChEBI" id="CHEBI:18420"/>
        <note>shared with alpha subunit</note>
    </ligand>
</feature>
<dbReference type="SUPFAM" id="SSF50249">
    <property type="entry name" value="Nucleic acid-binding proteins"/>
    <property type="match status" value="1"/>
</dbReference>
<dbReference type="Proteomes" id="UP000654401">
    <property type="component" value="Unassembled WGS sequence"/>
</dbReference>
<feature type="domain" description="TRNA-binding" evidence="17">
    <location>
        <begin position="39"/>
        <end position="148"/>
    </location>
</feature>
<evidence type="ECO:0000259" key="17">
    <source>
        <dbReference type="PROSITE" id="PS50886"/>
    </source>
</evidence>
<dbReference type="InterPro" id="IPR020825">
    <property type="entry name" value="Phe-tRNA_synthase-like_B3/B4"/>
</dbReference>
<name>A0A8J6TSF7_9GAMM</name>
<feature type="binding site" evidence="15">
    <location>
        <position position="460"/>
    </location>
    <ligand>
        <name>Mg(2+)</name>
        <dbReference type="ChEBI" id="CHEBI:18420"/>
        <note>shared with alpha subunit</note>
    </ligand>
</feature>
<dbReference type="HAMAP" id="MF_00283">
    <property type="entry name" value="Phe_tRNA_synth_beta1"/>
    <property type="match status" value="1"/>
</dbReference>
<dbReference type="InterPro" id="IPR004532">
    <property type="entry name" value="Phe-tRNA-ligase_IIc_bsu_bact"/>
</dbReference>
<dbReference type="GO" id="GO:0000049">
    <property type="term" value="F:tRNA binding"/>
    <property type="evidence" value="ECO:0007669"/>
    <property type="project" value="UniProtKB-UniRule"/>
</dbReference>
<dbReference type="SMART" id="SM00874">
    <property type="entry name" value="B5"/>
    <property type="match status" value="1"/>
</dbReference>
<dbReference type="SUPFAM" id="SSF55681">
    <property type="entry name" value="Class II aaRS and biotin synthetases"/>
    <property type="match status" value="1"/>
</dbReference>
<dbReference type="Gene3D" id="3.30.930.10">
    <property type="entry name" value="Bira Bifunctional Protein, Domain 2"/>
    <property type="match status" value="1"/>
</dbReference>
<evidence type="ECO:0000256" key="4">
    <source>
        <dbReference type="ARBA" id="ARBA00022490"/>
    </source>
</evidence>
<evidence type="ECO:0000256" key="3">
    <source>
        <dbReference type="ARBA" id="ARBA00011209"/>
    </source>
</evidence>
<sequence length="794" mass="86682">MKFSESWLREWVNPEVSTETLLEQLTMAGLEVDSVEPAAPAFENVVIGEIMEVEPHPDADRLRITRVEAGESELLTIVTNVADIAVGEKIAVAKVGCVLPDGMKIKRAKLRGVESFGMFCSMGTLGLLEESDALERFSADTVPGINIRDLLGLDDQVIEVDLTPNRGDCLSLSGVAREVGVINKSGVKAVEFDLAAVGSDKTFPVVVEDSNGCPRYLGRVVDGVNPAAETPLWMQERLRRGGLRSLGPLVDITNYVMLEMGQPMHAFDLSRLSGGVVVRSARSGETMTLLDGKEIKLNEDTLLIADDNGPLALAGIMGGEQSGVADETTDIFLECAFFAPLAIAGKARSYGLHTDSSHRFERGVDSQLQQRAMERATQLIVDIAGGVAGAVQEVVDSAALPQTETIILRKDRLQRTLGLTLSTDEVTETLTGLGLAVELQEGGWKVASPSWRFDLSIEADLIEEVGRIYGYDRLPSTHPELSAEIRKNPESKIALRNIRETLVDHGYHEVITYSFVDPEMQKVLDPEVEALALANPISNDLSVMRTTLWPGLLQSLGFNAKRQQSQVRLFETGLSFVPSEDGLRQKRKIAGLIYGESSPEQWGTSGEAVDFFDMKGDLSPLLDPLDSAEHPLRFVAAEHPVLHPGKSARVMVGDRAIGWMGAIHPGVAVRLSLSKGIFLFEFDLDSLQEGSIPGFEQLSKFPMIRRDIALLVDQDLSAQSLMDTVVESVSRDLLSELRLFDLYQGDNLAAGQKSLAIGIFLQHREKTLTDEDVEEVVGLVVERLKLVHGAKLRD</sequence>
<dbReference type="InterPro" id="IPR009061">
    <property type="entry name" value="DNA-bd_dom_put_sf"/>
</dbReference>
<dbReference type="Gene3D" id="3.30.56.10">
    <property type="match status" value="2"/>
</dbReference>
<keyword evidence="5 16" id="KW-0820">tRNA-binding</keyword>
<dbReference type="InterPro" id="IPR036690">
    <property type="entry name" value="Fdx_antiC-bd_sf"/>
</dbReference>
<dbReference type="PANTHER" id="PTHR10947">
    <property type="entry name" value="PHENYLALANYL-TRNA SYNTHETASE BETA CHAIN AND LEUCINE-RICH REPEAT-CONTAINING PROTEIN 47"/>
    <property type="match status" value="1"/>
</dbReference>
<comment type="similarity">
    <text evidence="2 15">Belongs to the phenylalanyl-tRNA synthetase beta subunit family. Type 1 subfamily.</text>
</comment>
<keyword evidence="8 15" id="KW-0547">Nucleotide-binding</keyword>
<dbReference type="FunFam" id="3.50.40.10:FF:000001">
    <property type="entry name" value="Phenylalanine--tRNA ligase beta subunit"/>
    <property type="match status" value="1"/>
</dbReference>
<evidence type="ECO:0000256" key="9">
    <source>
        <dbReference type="ARBA" id="ARBA00022840"/>
    </source>
</evidence>
<dbReference type="SUPFAM" id="SSF46955">
    <property type="entry name" value="Putative DNA-binding domain"/>
    <property type="match status" value="1"/>
</dbReference>
<comment type="catalytic activity">
    <reaction evidence="14 15">
        <text>tRNA(Phe) + L-phenylalanine + ATP = L-phenylalanyl-tRNA(Phe) + AMP + diphosphate + H(+)</text>
        <dbReference type="Rhea" id="RHEA:19413"/>
        <dbReference type="Rhea" id="RHEA-COMP:9668"/>
        <dbReference type="Rhea" id="RHEA-COMP:9699"/>
        <dbReference type="ChEBI" id="CHEBI:15378"/>
        <dbReference type="ChEBI" id="CHEBI:30616"/>
        <dbReference type="ChEBI" id="CHEBI:33019"/>
        <dbReference type="ChEBI" id="CHEBI:58095"/>
        <dbReference type="ChEBI" id="CHEBI:78442"/>
        <dbReference type="ChEBI" id="CHEBI:78531"/>
        <dbReference type="ChEBI" id="CHEBI:456215"/>
        <dbReference type="EC" id="6.1.1.20"/>
    </reaction>
</comment>
<dbReference type="InterPro" id="IPR005147">
    <property type="entry name" value="tRNA_synthase_B5-dom"/>
</dbReference>
<evidence type="ECO:0000256" key="15">
    <source>
        <dbReference type="HAMAP-Rule" id="MF_00283"/>
    </source>
</evidence>
<evidence type="ECO:0000256" key="16">
    <source>
        <dbReference type="PROSITE-ProRule" id="PRU00209"/>
    </source>
</evidence>
<keyword evidence="12 15" id="KW-0648">Protein biosynthesis</keyword>
<protein>
    <recommendedName>
        <fullName evidence="15">Phenylalanine--tRNA ligase beta subunit</fullName>
        <ecNumber evidence="15">6.1.1.20</ecNumber>
    </recommendedName>
    <alternativeName>
        <fullName evidence="15">Phenylalanyl-tRNA synthetase beta subunit</fullName>
        <shortName evidence="15">PheRS</shortName>
    </alternativeName>
</protein>
<dbReference type="GO" id="GO:0000287">
    <property type="term" value="F:magnesium ion binding"/>
    <property type="evidence" value="ECO:0007669"/>
    <property type="project" value="UniProtKB-UniRule"/>
</dbReference>
<keyword evidence="7 15" id="KW-0479">Metal-binding</keyword>
<keyword evidence="13 15" id="KW-0030">Aminoacyl-tRNA synthetase</keyword>
<dbReference type="NCBIfam" id="TIGR00472">
    <property type="entry name" value="pheT_bact"/>
    <property type="match status" value="1"/>
</dbReference>
<reference evidence="20 21" key="1">
    <citation type="submission" date="2020-08" db="EMBL/GenBank/DDBJ databases">
        <title>Bridging the membrane lipid divide: bacteria of the FCB group superphylum have the potential to synthesize archaeal ether lipids.</title>
        <authorList>
            <person name="Villanueva L."/>
            <person name="Von Meijenfeldt F.A.B."/>
            <person name="Westbye A.B."/>
            <person name="Yadav S."/>
            <person name="Hopmans E.C."/>
            <person name="Dutilh B.E."/>
            <person name="Sinninghe Damste J.S."/>
        </authorList>
    </citation>
    <scope>NUCLEOTIDE SEQUENCE [LARGE SCALE GENOMIC DNA]</scope>
    <source>
        <strain evidence="20">NIOZ-UU100</strain>
    </source>
</reference>